<reference evidence="2" key="1">
    <citation type="journal article" date="2011" name="PLoS Biol.">
        <title>Gene gain and loss during evolution of obligate parasitism in the white rust pathogen of Arabidopsis thaliana.</title>
        <authorList>
            <person name="Kemen E."/>
            <person name="Gardiner A."/>
            <person name="Schultz-Larsen T."/>
            <person name="Kemen A.C."/>
            <person name="Balmuth A.L."/>
            <person name="Robert-Seilaniantz A."/>
            <person name="Bailey K."/>
            <person name="Holub E."/>
            <person name="Studholme D.J."/>
            <person name="Maclean D."/>
            <person name="Jones J.D."/>
        </authorList>
    </citation>
    <scope>NUCLEOTIDE SEQUENCE</scope>
</reference>
<proteinExistence type="predicted"/>
<organism evidence="2">
    <name type="scientific">Albugo laibachii Nc14</name>
    <dbReference type="NCBI Taxonomy" id="890382"/>
    <lineage>
        <taxon>Eukaryota</taxon>
        <taxon>Sar</taxon>
        <taxon>Stramenopiles</taxon>
        <taxon>Oomycota</taxon>
        <taxon>Peronosporomycetes</taxon>
        <taxon>Albuginales</taxon>
        <taxon>Albuginaceae</taxon>
        <taxon>Albugo</taxon>
    </lineage>
</organism>
<reference evidence="2" key="2">
    <citation type="submission" date="2011-02" db="EMBL/GenBank/DDBJ databases">
        <authorList>
            <person name="MacLean D."/>
        </authorList>
    </citation>
    <scope>NUCLEOTIDE SEQUENCE</scope>
</reference>
<evidence type="ECO:0000313" key="2">
    <source>
        <dbReference type="EMBL" id="CCA14859.1"/>
    </source>
</evidence>
<feature type="region of interest" description="Disordered" evidence="1">
    <location>
        <begin position="172"/>
        <end position="191"/>
    </location>
</feature>
<gene>
    <name evidence="2" type="primary">AlNc14C6G900</name>
    <name evidence="2" type="ORF">ALNC14_010020</name>
</gene>
<accession>F0W1D1</accession>
<dbReference type="EMBL" id="FR824051">
    <property type="protein sequence ID" value="CCA14859.1"/>
    <property type="molecule type" value="Genomic_DNA"/>
</dbReference>
<evidence type="ECO:0000256" key="1">
    <source>
        <dbReference type="SAM" id="MobiDB-lite"/>
    </source>
</evidence>
<dbReference type="HOGENOM" id="CLU_815035_0_0_1"/>
<dbReference type="AlphaFoldDB" id="F0W1D1"/>
<protein>
    <submittedName>
        <fullName evidence="2">AlNc14C6G900 protein</fullName>
    </submittedName>
</protein>
<sequence>MNEGFFGDVQQGDSSPGSDELMFELDEELENLPSDRTFTSSKMPLENFFSAREISRPSNPVAYLLQNDQEDVNYGQEVWSSMSHFVSVATSAGANLHDDAYFGWRDDSSVALQAASDDFTTLCRVDDGNCVRKRKIHTLEQISSSAIVPPRRVKPRATRALSHAFGQNTVRTSSLAQPCSPPVEYSNHASKRQRIIVPSELSGLNTSLKTNHKVRAASYDEKVSIKASASIDIPRKNSNLSRDHLQLHGHSSFQSSSNTNSRTSITSSWRATASSFEYFCRTSRDITSPLRLRFQNLLVRSFGRTGTFDAS</sequence>
<name>F0W1D1_9STRA</name>